<proteinExistence type="predicted"/>
<dbReference type="Proteomes" id="UP001189429">
    <property type="component" value="Unassembled WGS sequence"/>
</dbReference>
<comment type="caution">
    <text evidence="2">The sequence shown here is derived from an EMBL/GenBank/DDBJ whole genome shotgun (WGS) entry which is preliminary data.</text>
</comment>
<feature type="compositionally biased region" description="Basic and acidic residues" evidence="1">
    <location>
        <begin position="19"/>
        <end position="31"/>
    </location>
</feature>
<evidence type="ECO:0000256" key="1">
    <source>
        <dbReference type="SAM" id="MobiDB-lite"/>
    </source>
</evidence>
<feature type="region of interest" description="Disordered" evidence="1">
    <location>
        <begin position="1"/>
        <end position="196"/>
    </location>
</feature>
<feature type="compositionally biased region" description="Basic and acidic residues" evidence="1">
    <location>
        <begin position="45"/>
        <end position="66"/>
    </location>
</feature>
<feature type="compositionally biased region" description="Low complexity" evidence="1">
    <location>
        <begin position="166"/>
        <end position="177"/>
    </location>
</feature>
<accession>A0ABN9VZT4</accession>
<reference evidence="2" key="1">
    <citation type="submission" date="2023-10" db="EMBL/GenBank/DDBJ databases">
        <authorList>
            <person name="Chen Y."/>
            <person name="Shah S."/>
            <person name="Dougan E. K."/>
            <person name="Thang M."/>
            <person name="Chan C."/>
        </authorList>
    </citation>
    <scope>NUCLEOTIDE SEQUENCE [LARGE SCALE GENOMIC DNA]</scope>
</reference>
<evidence type="ECO:0000313" key="3">
    <source>
        <dbReference type="Proteomes" id="UP001189429"/>
    </source>
</evidence>
<organism evidence="2 3">
    <name type="scientific">Prorocentrum cordatum</name>
    <dbReference type="NCBI Taxonomy" id="2364126"/>
    <lineage>
        <taxon>Eukaryota</taxon>
        <taxon>Sar</taxon>
        <taxon>Alveolata</taxon>
        <taxon>Dinophyceae</taxon>
        <taxon>Prorocentrales</taxon>
        <taxon>Prorocentraceae</taxon>
        <taxon>Prorocentrum</taxon>
    </lineage>
</organism>
<sequence length="196" mass="20501">RPARPGQSGAVIGLRARGRRDPAAQRRERLGGARRPAGRVQGDGVKPRRQDRGPPRDPRGAERPDLRVLPAGAPSEAGARGQPPVHEQPRERIPAPLLDAVPPSTEGKADGGGGGAVHGQPFLLPLAPESDGGGGGTVNSQPFLVPLAPEYPERATSWTPPRRRPSPGSRGLSPDSSNRGNKIPLTYRGGNITVKA</sequence>
<dbReference type="EMBL" id="CAUYUJ010017817">
    <property type="protein sequence ID" value="CAK0878152.1"/>
    <property type="molecule type" value="Genomic_DNA"/>
</dbReference>
<feature type="non-terminal residue" evidence="2">
    <location>
        <position position="1"/>
    </location>
</feature>
<evidence type="ECO:0000313" key="2">
    <source>
        <dbReference type="EMBL" id="CAK0878152.1"/>
    </source>
</evidence>
<name>A0ABN9VZT4_9DINO</name>
<keyword evidence="3" id="KW-1185">Reference proteome</keyword>
<gene>
    <name evidence="2" type="ORF">PCOR1329_LOCUS62005</name>
</gene>
<protein>
    <submittedName>
        <fullName evidence="2">Uncharacterized protein</fullName>
    </submittedName>
</protein>